<evidence type="ECO:0008006" key="4">
    <source>
        <dbReference type="Google" id="ProtNLM"/>
    </source>
</evidence>
<feature type="compositionally biased region" description="Basic and acidic residues" evidence="1">
    <location>
        <begin position="456"/>
        <end position="471"/>
    </location>
</feature>
<protein>
    <recommendedName>
        <fullName evidence="4">Protein FYV8</fullName>
    </recommendedName>
</protein>
<sequence>MADRFGRQKSARWVNSVPTYGDWGDDEYGYDEDYEEEPNQQKKVIPQKFELPSDHVPPLPAIDIPPQTQEAKTTQRNDLVLSVDRNIHDDPSDEEEDNKFEEAVSHPITQSIPHVQKQDLHEEDDNSIGDETEFRAVGQTEHLNITPSEHKAESPAPQPNLVLSVDHPNNVYSDSSDDDDDDEINSEEAFGAGTTVFEKDAPTNLKLDLSKPQDTSFHQSFEPPTPTYSHSQQANNSVPESPSVGSDASFNSEYSFQKEPVHLQLATHHEVHHQEETPVPVEITEQDLEKTKTITKPVNENPELVLSVDKHKFDNDDDDDDDDDWGYNSQHSSNEEDNGHLEVGQNVPDIDSFIQDLSNHGSTGDHSNEMLPPLDHDVSLPDFENTSFGKLGDKEANDDDDLQFIKPLSISERKEAHDDYLSALSGRRQSVRKPPRQSMIFNDEIASIVGGYDTSPKGDDTSEESVHEEQHPPPSPPQVQIEQEEQEDHVDTVSEQSQDKDSRKESIDLAPPDLHPVISTGSLSTGKLSLDAASQKAADTDDEFLPRDVRDSRRISTSSNATFNLGGWTPNTDSFRNQFISENDNESINFNSDRGAYDTFTKSRTGSTLTEVHSNSSSISIPETIDAAMPSIKEDPASDDDDDDEESRSDVEEFHGDNKSHNPSLTMSSFTDSVLKDHVYQKPLFNEERLTPAASKDNLLHQQPQQKYQSLLPPQETRVASDSSETTTTERARSTSTSTMATESTVQIKPKPTTPSTTYTPPGKYPVSDWKSIVVISHPVDRIAAFKQALAKEQEYDTGLQGWLKFALKEQPVKTNHLSIGRVASQAYQNAAHNDIRRHTSLRSKVNIVKDKVEGTTGSFGKKLFSRSKKLLTGEK</sequence>
<feature type="compositionally biased region" description="Polar residues" evidence="1">
    <location>
        <begin position="66"/>
        <end position="77"/>
    </location>
</feature>
<evidence type="ECO:0000313" key="3">
    <source>
        <dbReference type="Proteomes" id="UP000011777"/>
    </source>
</evidence>
<feature type="compositionally biased region" description="Acidic residues" evidence="1">
    <location>
        <begin position="637"/>
        <end position="647"/>
    </location>
</feature>
<feature type="compositionally biased region" description="Acidic residues" evidence="1">
    <location>
        <begin position="121"/>
        <end position="131"/>
    </location>
</feature>
<feature type="compositionally biased region" description="Polar residues" evidence="1">
    <location>
        <begin position="227"/>
        <end position="255"/>
    </location>
</feature>
<name>M3JZL1_CANMX</name>
<dbReference type="EMBL" id="AOGT01001102">
    <property type="protein sequence ID" value="EMG48460.1"/>
    <property type="molecule type" value="Genomic_DNA"/>
</dbReference>
<feature type="compositionally biased region" description="Low complexity" evidence="1">
    <location>
        <begin position="519"/>
        <end position="530"/>
    </location>
</feature>
<keyword evidence="3" id="KW-1185">Reference proteome</keyword>
<dbReference type="HOGENOM" id="CLU_015976_0_0_1"/>
<feature type="compositionally biased region" description="Polar residues" evidence="1">
    <location>
        <begin position="355"/>
        <end position="365"/>
    </location>
</feature>
<gene>
    <name evidence="2" type="ORF">G210_0966</name>
</gene>
<evidence type="ECO:0000313" key="2">
    <source>
        <dbReference type="EMBL" id="EMG48460.1"/>
    </source>
</evidence>
<dbReference type="OrthoDB" id="4081733at2759"/>
<feature type="region of interest" description="Disordered" evidence="1">
    <location>
        <begin position="707"/>
        <end position="760"/>
    </location>
</feature>
<feature type="region of interest" description="Disordered" evidence="1">
    <location>
        <begin position="1"/>
        <end position="554"/>
    </location>
</feature>
<feature type="compositionally biased region" description="Basic and acidic residues" evidence="1">
    <location>
        <begin position="544"/>
        <end position="554"/>
    </location>
</feature>
<feature type="compositionally biased region" description="Basic and acidic residues" evidence="1">
    <location>
        <begin position="411"/>
        <end position="420"/>
    </location>
</feature>
<feature type="compositionally biased region" description="Basic and acidic residues" evidence="1">
    <location>
        <begin position="648"/>
        <end position="660"/>
    </location>
</feature>
<feature type="compositionally biased region" description="Polar residues" evidence="1">
    <location>
        <begin position="601"/>
        <end position="621"/>
    </location>
</feature>
<feature type="compositionally biased region" description="Acidic residues" evidence="1">
    <location>
        <begin position="23"/>
        <end position="38"/>
    </location>
</feature>
<feature type="compositionally biased region" description="Acidic residues" evidence="1">
    <location>
        <begin position="315"/>
        <end position="325"/>
    </location>
</feature>
<organism evidence="2 3">
    <name type="scientific">Candida maltosa (strain Xu316)</name>
    <name type="common">Yeast</name>
    <dbReference type="NCBI Taxonomy" id="1245528"/>
    <lineage>
        <taxon>Eukaryota</taxon>
        <taxon>Fungi</taxon>
        <taxon>Dikarya</taxon>
        <taxon>Ascomycota</taxon>
        <taxon>Saccharomycotina</taxon>
        <taxon>Pichiomycetes</taxon>
        <taxon>Debaryomycetaceae</taxon>
        <taxon>Candida/Lodderomyces clade</taxon>
        <taxon>Candida</taxon>
    </lineage>
</organism>
<proteinExistence type="predicted"/>
<feature type="compositionally biased region" description="Acidic residues" evidence="1">
    <location>
        <begin position="175"/>
        <end position="186"/>
    </location>
</feature>
<dbReference type="OMA" id="GIQTWIN"/>
<feature type="region of interest" description="Disordered" evidence="1">
    <location>
        <begin position="601"/>
        <end position="667"/>
    </location>
</feature>
<dbReference type="Proteomes" id="UP000011777">
    <property type="component" value="Unassembled WGS sequence"/>
</dbReference>
<dbReference type="eggNOG" id="ENOG502R9W7">
    <property type="taxonomic scope" value="Eukaryota"/>
</dbReference>
<feature type="compositionally biased region" description="Basic and acidic residues" evidence="1">
    <location>
        <begin position="267"/>
        <end position="276"/>
    </location>
</feature>
<accession>M3JZL1</accession>
<reference evidence="2 3" key="1">
    <citation type="submission" date="2013-02" db="EMBL/GenBank/DDBJ databases">
        <title>Genome sequence of Candida maltosa Xu316, a potential industrial strain for xylitol and ethanol production.</title>
        <authorList>
            <person name="Yu J."/>
            <person name="Wang Q."/>
            <person name="Geng X."/>
            <person name="Bao W."/>
            <person name="He P."/>
            <person name="Cai J."/>
        </authorList>
    </citation>
    <scope>NUCLEOTIDE SEQUENCE [LARGE SCALE GENOMIC DNA]</scope>
    <source>
        <strain evidence="3">Xu316</strain>
    </source>
</reference>
<dbReference type="AlphaFoldDB" id="M3JZL1"/>
<comment type="caution">
    <text evidence="2">The sequence shown here is derived from an EMBL/GenBank/DDBJ whole genome shotgun (WGS) entry which is preliminary data.</text>
</comment>
<feature type="compositionally biased region" description="Low complexity" evidence="1">
    <location>
        <begin position="734"/>
        <end position="760"/>
    </location>
</feature>
<feature type="compositionally biased region" description="Basic and acidic residues" evidence="1">
    <location>
        <begin position="489"/>
        <end position="507"/>
    </location>
</feature>
<evidence type="ECO:0000256" key="1">
    <source>
        <dbReference type="SAM" id="MobiDB-lite"/>
    </source>
</evidence>